<evidence type="ECO:0000313" key="11">
    <source>
        <dbReference type="Proteomes" id="UP000046395"/>
    </source>
</evidence>
<feature type="transmembrane region" description="Helical" evidence="9">
    <location>
        <begin position="976"/>
        <end position="1001"/>
    </location>
</feature>
<protein>
    <submittedName>
        <fullName evidence="12">Kazal-like domain-containing protein</fullName>
    </submittedName>
</protein>
<organism evidence="11 12">
    <name type="scientific">Trichuris muris</name>
    <name type="common">Mouse whipworm</name>
    <dbReference type="NCBI Taxonomy" id="70415"/>
    <lineage>
        <taxon>Eukaryota</taxon>
        <taxon>Metazoa</taxon>
        <taxon>Ecdysozoa</taxon>
        <taxon>Nematoda</taxon>
        <taxon>Enoplea</taxon>
        <taxon>Dorylaimia</taxon>
        <taxon>Trichinellida</taxon>
        <taxon>Trichuridae</taxon>
        <taxon>Trichuris</taxon>
    </lineage>
</organism>
<evidence type="ECO:0000313" key="12">
    <source>
        <dbReference type="WBParaSite" id="TMUE_3000012271.1"/>
    </source>
</evidence>
<dbReference type="SUPFAM" id="SSF100895">
    <property type="entry name" value="Kazal-type serine protease inhibitors"/>
    <property type="match status" value="1"/>
</dbReference>
<keyword evidence="5 9" id="KW-1133">Transmembrane helix</keyword>
<dbReference type="InterPro" id="IPR036259">
    <property type="entry name" value="MFS_trans_sf"/>
</dbReference>
<sequence>MKALSDTETSRTGSKCSLREKADDSYENVAAKPSTLVRNERDGTANSGSTISIKSALRSIRLLKESEDHFSFSQTYLQHPYGEILCDSISLYYPRMRFHKGETIEGCIVPKMGKKTKFTFLVQSLQADAAVANDQLDRLYEMNPHYPLLRDLNICYYGMPCAAREADSNRWRRARILKTTKRGKHCVLFVDTGVIGKVGHKKAKPLVARLANAAKPATIRCAIVGEIPSSILDNQPINLTVVQDGNVGNRRLRSSSTRRRKAVGHCRMRRWIERHANIWTFLVLFGLCFCFETVTFTCLVSSLQSIERQFQIPSRLSGLIVSISDIGYILTVVLISYLGGRSNRARWIGSGCLLISLACVILTLPYFIFPYKPPLFNLTEINDQVREAYMIHPRQVNTPSKLMHHPVIGPRLAPWAKELLLNMAPVSANESEEFDRYFDLFENDRQTGEKSNDLQKRALFNWDPSKKEDDIHHNDELLVDDDNSDDHFGDEIPQKANVAYSGERNLEVLDDNLRDSSRSTGRVKRVYWNMSDHLRTLMMDVSLGNRKFGSLAKPIADEVNNLVRKGFSSGKLSRLMQSARLPFTYCNEVVVAVKRILERQQCDRVNTNQVALGIILVGMMLIGVGHCMPWTLGIPLIDDNVKKENTPLYFALVFFLRIMGPLLGFMLGAGVNRLYFTLSDPPGISMTDSRWIGAWWLGFLLIAACLFLPSLGLFFFPRLQREIRKQSRLSLHRVTKEGEPLMAQLQPPVSTQLPQESRGSIVSVLSVLKPETVWSEIKKFLLSLVIILKCPVYICTNMGRLFDAFAIKGMLTFQPKYVENHYGLPPYQTSLLLGTTGVLMFGAGVVCGSVAMKRLKLEGRRAAGYLLVFSFLSGVMTLTNLLMPCNSIINSVGHKGMETGLNFSNPCNAGCNCDGAELFPVCDQAGNAYYSPCHAGCRSIVKDQQLTFNFTQCDCVAEGSEVSYAWCKDDCRTPAIWFFATNAIGAIISGNTMTPSTLMILRSVPDELRSVALGFSAFLVSLISTLPSPLVYGALMDNVCLIWNKTCDVLGACAVYDAAKMRLWFYGFCGSLRLSTIFTDFLVWIFAKDIKLLQEKDEDDADD</sequence>
<reference evidence="12" key="1">
    <citation type="submission" date="2019-12" db="UniProtKB">
        <authorList>
            <consortium name="WormBaseParasite"/>
        </authorList>
    </citation>
    <scope>IDENTIFICATION</scope>
</reference>
<feature type="domain" description="Kazal-like" evidence="10">
    <location>
        <begin position="901"/>
        <end position="954"/>
    </location>
</feature>
<dbReference type="Pfam" id="PF00567">
    <property type="entry name" value="TUDOR"/>
    <property type="match status" value="1"/>
</dbReference>
<dbReference type="InterPro" id="IPR036058">
    <property type="entry name" value="Kazal_dom_sf"/>
</dbReference>
<feature type="transmembrane region" description="Helical" evidence="9">
    <location>
        <begin position="831"/>
        <end position="851"/>
    </location>
</feature>
<keyword evidence="11" id="KW-1185">Reference proteome</keyword>
<evidence type="ECO:0000256" key="8">
    <source>
        <dbReference type="SAM" id="MobiDB-lite"/>
    </source>
</evidence>
<evidence type="ECO:0000259" key="10">
    <source>
        <dbReference type="PROSITE" id="PS51465"/>
    </source>
</evidence>
<dbReference type="PANTHER" id="PTHR11388:SF76">
    <property type="entry name" value="SOLUTE CARRIER ORGANIC ANION TRANSPORTER FAMILY MEMBER"/>
    <property type="match status" value="1"/>
</dbReference>
<evidence type="ECO:0000256" key="6">
    <source>
        <dbReference type="ARBA" id="ARBA00023136"/>
    </source>
</evidence>
<comment type="subcellular location">
    <subcellularLocation>
        <location evidence="1">Cell membrane</location>
        <topology evidence="1">Multi-pass membrane protein</topology>
    </subcellularLocation>
</comment>
<comment type="similarity">
    <text evidence="2">Belongs to the organo anion transporter (TC 2.A.60) family.</text>
</comment>
<evidence type="ECO:0000256" key="2">
    <source>
        <dbReference type="ARBA" id="ARBA00009657"/>
    </source>
</evidence>
<dbReference type="Proteomes" id="UP000046395">
    <property type="component" value="Unassembled WGS sequence"/>
</dbReference>
<dbReference type="WBParaSite" id="TMUE_3000012271.1">
    <property type="protein sequence ID" value="TMUE_3000012271.1"/>
    <property type="gene ID" value="WBGene00290046"/>
</dbReference>
<evidence type="ECO:0000256" key="7">
    <source>
        <dbReference type="ARBA" id="ARBA00023157"/>
    </source>
</evidence>
<feature type="compositionally biased region" description="Polar residues" evidence="8">
    <location>
        <begin position="1"/>
        <end position="15"/>
    </location>
</feature>
<proteinExistence type="inferred from homology"/>
<keyword evidence="4 9" id="KW-0812">Transmembrane</keyword>
<feature type="transmembrane region" description="Helical" evidence="9">
    <location>
        <begin position="1013"/>
        <end position="1035"/>
    </location>
</feature>
<dbReference type="GO" id="GO:0043252">
    <property type="term" value="P:sodium-independent organic anion transport"/>
    <property type="evidence" value="ECO:0007669"/>
    <property type="project" value="TreeGrafter"/>
</dbReference>
<keyword evidence="7" id="KW-1015">Disulfide bond</keyword>
<name>A0A5S6QY07_TRIMR</name>
<feature type="transmembrane region" description="Helical" evidence="9">
    <location>
        <begin position="347"/>
        <end position="369"/>
    </location>
</feature>
<accession>A0A5S6QY07</accession>
<dbReference type="InterPro" id="IPR004156">
    <property type="entry name" value="OATP"/>
</dbReference>
<keyword evidence="3" id="KW-1003">Cell membrane</keyword>
<feature type="transmembrane region" description="Helical" evidence="9">
    <location>
        <begin position="610"/>
        <end position="636"/>
    </location>
</feature>
<dbReference type="PROSITE" id="PS51465">
    <property type="entry name" value="KAZAL_2"/>
    <property type="match status" value="1"/>
</dbReference>
<dbReference type="SUPFAM" id="SSF103473">
    <property type="entry name" value="MFS general substrate transporter"/>
    <property type="match status" value="2"/>
</dbReference>
<dbReference type="InterPro" id="IPR002999">
    <property type="entry name" value="Tudor"/>
</dbReference>
<evidence type="ECO:0000256" key="9">
    <source>
        <dbReference type="SAM" id="Phobius"/>
    </source>
</evidence>
<dbReference type="NCBIfam" id="TIGR00805">
    <property type="entry name" value="oat"/>
    <property type="match status" value="1"/>
</dbReference>
<feature type="transmembrane region" description="Helical" evidence="9">
    <location>
        <begin position="691"/>
        <end position="716"/>
    </location>
</feature>
<dbReference type="Gene3D" id="1.20.1250.20">
    <property type="entry name" value="MFS general substrate transporter like domains"/>
    <property type="match status" value="2"/>
</dbReference>
<dbReference type="GO" id="GO:0016323">
    <property type="term" value="C:basolateral plasma membrane"/>
    <property type="evidence" value="ECO:0007669"/>
    <property type="project" value="TreeGrafter"/>
</dbReference>
<evidence type="ECO:0000256" key="3">
    <source>
        <dbReference type="ARBA" id="ARBA00022475"/>
    </source>
</evidence>
<dbReference type="SUPFAM" id="SSF63748">
    <property type="entry name" value="Tudor/PWWP/MBT"/>
    <property type="match status" value="1"/>
</dbReference>
<evidence type="ECO:0000256" key="4">
    <source>
        <dbReference type="ARBA" id="ARBA00022692"/>
    </source>
</evidence>
<dbReference type="InterPro" id="IPR002350">
    <property type="entry name" value="Kazal_dom"/>
</dbReference>
<dbReference type="CDD" id="cd17336">
    <property type="entry name" value="MFS_SLCO_OATP"/>
    <property type="match status" value="1"/>
</dbReference>
<dbReference type="PANTHER" id="PTHR11388">
    <property type="entry name" value="ORGANIC ANION TRANSPORTER"/>
    <property type="match status" value="1"/>
</dbReference>
<feature type="region of interest" description="Disordered" evidence="8">
    <location>
        <begin position="1"/>
        <end position="29"/>
    </location>
</feature>
<dbReference type="Pfam" id="PF03137">
    <property type="entry name" value="OATP"/>
    <property type="match status" value="2"/>
</dbReference>
<dbReference type="AlphaFoldDB" id="A0A5S6QY07"/>
<feature type="transmembrane region" description="Helical" evidence="9">
    <location>
        <begin position="648"/>
        <end position="671"/>
    </location>
</feature>
<evidence type="ECO:0000256" key="1">
    <source>
        <dbReference type="ARBA" id="ARBA00004651"/>
    </source>
</evidence>
<dbReference type="GO" id="GO:0015347">
    <property type="term" value="F:sodium-independent organic anion transmembrane transporter activity"/>
    <property type="evidence" value="ECO:0007669"/>
    <property type="project" value="TreeGrafter"/>
</dbReference>
<keyword evidence="6 9" id="KW-0472">Membrane</keyword>
<dbReference type="STRING" id="70415.A0A5S6QY07"/>
<dbReference type="CDD" id="cd20379">
    <property type="entry name" value="Tudor_dTUD-like"/>
    <property type="match status" value="1"/>
</dbReference>
<feature type="transmembrane region" description="Helical" evidence="9">
    <location>
        <begin position="1064"/>
        <end position="1087"/>
    </location>
</feature>
<feature type="transmembrane region" description="Helical" evidence="9">
    <location>
        <begin position="863"/>
        <end position="883"/>
    </location>
</feature>
<dbReference type="Gene3D" id="2.30.30.140">
    <property type="match status" value="1"/>
</dbReference>
<feature type="transmembrane region" description="Helical" evidence="9">
    <location>
        <begin position="316"/>
        <end position="340"/>
    </location>
</feature>
<evidence type="ECO:0000256" key="5">
    <source>
        <dbReference type="ARBA" id="ARBA00022989"/>
    </source>
</evidence>
<feature type="transmembrane region" description="Helical" evidence="9">
    <location>
        <begin position="278"/>
        <end position="304"/>
    </location>
</feature>